<protein>
    <recommendedName>
        <fullName evidence="4">RING-type E3 ubiquitin transferase</fullName>
        <ecNumber evidence="4">2.3.2.27</ecNumber>
    </recommendedName>
</protein>
<dbReference type="Pfam" id="PF13639">
    <property type="entry name" value="zf-RING_2"/>
    <property type="match status" value="1"/>
</dbReference>
<gene>
    <name evidence="16" type="ORF">I3842_14G109300</name>
</gene>
<evidence type="ECO:0000256" key="8">
    <source>
        <dbReference type="ARBA" id="ARBA00022771"/>
    </source>
</evidence>
<comment type="caution">
    <text evidence="16">The sequence shown here is derived from an EMBL/GenBank/DDBJ whole genome shotgun (WGS) entry which is preliminary data.</text>
</comment>
<dbReference type="EC" id="2.3.2.27" evidence="4"/>
<dbReference type="SMART" id="SM00184">
    <property type="entry name" value="RING"/>
    <property type="match status" value="1"/>
</dbReference>
<keyword evidence="12 14" id="KW-0472">Membrane</keyword>
<evidence type="ECO:0000256" key="12">
    <source>
        <dbReference type="ARBA" id="ARBA00023136"/>
    </source>
</evidence>
<dbReference type="CDD" id="cd16461">
    <property type="entry name" value="RING-H2_EL5-like"/>
    <property type="match status" value="1"/>
</dbReference>
<keyword evidence="11 14" id="KW-1133">Transmembrane helix</keyword>
<evidence type="ECO:0000313" key="17">
    <source>
        <dbReference type="Proteomes" id="UP000811246"/>
    </source>
</evidence>
<keyword evidence="7" id="KW-0479">Metal-binding</keyword>
<keyword evidence="5" id="KW-0808">Transferase</keyword>
<proteinExistence type="predicted"/>
<sequence>MEFRCRKLLVLLVPPLQPSTKTDPLSPPPVPVKHSFSSEAPLPEQYQSSQVLVALAVLAFAFFLMVFFSIIVNRISDEFSRRWQRRRRPERTWTFSPRSDLPSLSNRPPGVEPGTIQALPVYSYSSATEKYEIKYCAICLGEFEENEVVKEIPFCKHVFHPHCIDRWLCSHETCPVCRSIRLFDEEGLSQSHSAITRSTAGNEDTCVEVIRVAADMESHGFGLRNSSSCSSFGSEPISMLQRAYSF</sequence>
<evidence type="ECO:0000256" key="5">
    <source>
        <dbReference type="ARBA" id="ARBA00022679"/>
    </source>
</evidence>
<evidence type="ECO:0000256" key="4">
    <source>
        <dbReference type="ARBA" id="ARBA00012483"/>
    </source>
</evidence>
<dbReference type="EMBL" id="CM031838">
    <property type="protein sequence ID" value="KAG6679008.1"/>
    <property type="molecule type" value="Genomic_DNA"/>
</dbReference>
<evidence type="ECO:0000256" key="6">
    <source>
        <dbReference type="ARBA" id="ARBA00022692"/>
    </source>
</evidence>
<accession>A0A922AJH9</accession>
<dbReference type="GO" id="GO:0016567">
    <property type="term" value="P:protein ubiquitination"/>
    <property type="evidence" value="ECO:0007669"/>
    <property type="project" value="InterPro"/>
</dbReference>
<keyword evidence="8 13" id="KW-0863">Zinc-finger</keyword>
<comment type="pathway">
    <text evidence="3">Protein modification; protein ubiquitination.</text>
</comment>
<evidence type="ECO:0000313" key="16">
    <source>
        <dbReference type="EMBL" id="KAG6679008.1"/>
    </source>
</evidence>
<evidence type="ECO:0000256" key="11">
    <source>
        <dbReference type="ARBA" id="ARBA00022989"/>
    </source>
</evidence>
<comment type="catalytic activity">
    <reaction evidence="1">
        <text>S-ubiquitinyl-[E2 ubiquitin-conjugating enzyme]-L-cysteine + [acceptor protein]-L-lysine = [E2 ubiquitin-conjugating enzyme]-L-cysteine + N(6)-ubiquitinyl-[acceptor protein]-L-lysine.</text>
        <dbReference type="EC" id="2.3.2.27"/>
    </reaction>
</comment>
<dbReference type="GO" id="GO:0008270">
    <property type="term" value="F:zinc ion binding"/>
    <property type="evidence" value="ECO:0007669"/>
    <property type="project" value="UniProtKB-KW"/>
</dbReference>
<dbReference type="GO" id="GO:0061630">
    <property type="term" value="F:ubiquitin protein ligase activity"/>
    <property type="evidence" value="ECO:0007669"/>
    <property type="project" value="UniProtKB-EC"/>
</dbReference>
<dbReference type="PANTHER" id="PTHR46913">
    <property type="entry name" value="RING-H2 FINGER PROTEIN ATL16"/>
    <property type="match status" value="1"/>
</dbReference>
<dbReference type="AlphaFoldDB" id="A0A922AJH9"/>
<keyword evidence="6 14" id="KW-0812">Transmembrane</keyword>
<reference evidence="16" key="1">
    <citation type="submission" date="2021-01" db="EMBL/GenBank/DDBJ databases">
        <authorList>
            <person name="Lovell J.T."/>
            <person name="Bentley N."/>
            <person name="Bhattarai G."/>
            <person name="Jenkins J.W."/>
            <person name="Sreedasyam A."/>
            <person name="Alarcon Y."/>
            <person name="Bock C."/>
            <person name="Boston L."/>
            <person name="Carlson J."/>
            <person name="Cervantes K."/>
            <person name="Clermont K."/>
            <person name="Krom N."/>
            <person name="Kubenka K."/>
            <person name="Mamidi S."/>
            <person name="Mattison C."/>
            <person name="Monteros M."/>
            <person name="Pisani C."/>
            <person name="Plott C."/>
            <person name="Rajasekar S."/>
            <person name="Rhein H.S."/>
            <person name="Rohla C."/>
            <person name="Song M."/>
            <person name="Hilaire R.S."/>
            <person name="Shu S."/>
            <person name="Wells L."/>
            <person name="Wang X."/>
            <person name="Webber J."/>
            <person name="Heerema R.J."/>
            <person name="Klein P."/>
            <person name="Conner P."/>
            <person name="Grauke L."/>
            <person name="Grimwood J."/>
            <person name="Schmutz J."/>
            <person name="Randall J.J."/>
        </authorList>
    </citation>
    <scope>NUCLEOTIDE SEQUENCE</scope>
    <source>
        <tissue evidence="16">Leaf</tissue>
    </source>
</reference>
<keyword evidence="10" id="KW-0862">Zinc</keyword>
<dbReference type="InterPro" id="IPR001841">
    <property type="entry name" value="Znf_RING"/>
</dbReference>
<evidence type="ECO:0000259" key="15">
    <source>
        <dbReference type="PROSITE" id="PS50089"/>
    </source>
</evidence>
<feature type="domain" description="RING-type" evidence="15">
    <location>
        <begin position="136"/>
        <end position="178"/>
    </location>
</feature>
<evidence type="ECO:0000256" key="10">
    <source>
        <dbReference type="ARBA" id="ARBA00022833"/>
    </source>
</evidence>
<dbReference type="PANTHER" id="PTHR46913:SF1">
    <property type="entry name" value="RING-H2 FINGER PROTEIN ATL16"/>
    <property type="match status" value="1"/>
</dbReference>
<feature type="transmembrane region" description="Helical" evidence="14">
    <location>
        <begin position="51"/>
        <end position="72"/>
    </location>
</feature>
<name>A0A922AJH9_CARIL</name>
<evidence type="ECO:0000256" key="1">
    <source>
        <dbReference type="ARBA" id="ARBA00000900"/>
    </source>
</evidence>
<evidence type="ECO:0000256" key="3">
    <source>
        <dbReference type="ARBA" id="ARBA00004906"/>
    </source>
</evidence>
<evidence type="ECO:0000256" key="14">
    <source>
        <dbReference type="SAM" id="Phobius"/>
    </source>
</evidence>
<evidence type="ECO:0000256" key="7">
    <source>
        <dbReference type="ARBA" id="ARBA00022723"/>
    </source>
</evidence>
<dbReference type="Proteomes" id="UP000811246">
    <property type="component" value="Chromosome 14"/>
</dbReference>
<dbReference type="PROSITE" id="PS50089">
    <property type="entry name" value="ZF_RING_2"/>
    <property type="match status" value="1"/>
</dbReference>
<keyword evidence="9" id="KW-0833">Ubl conjugation pathway</keyword>
<evidence type="ECO:0000256" key="9">
    <source>
        <dbReference type="ARBA" id="ARBA00022786"/>
    </source>
</evidence>
<evidence type="ECO:0000256" key="2">
    <source>
        <dbReference type="ARBA" id="ARBA00004167"/>
    </source>
</evidence>
<dbReference type="GO" id="GO:0016020">
    <property type="term" value="C:membrane"/>
    <property type="evidence" value="ECO:0007669"/>
    <property type="project" value="UniProtKB-SubCell"/>
</dbReference>
<evidence type="ECO:0000256" key="13">
    <source>
        <dbReference type="PROSITE-ProRule" id="PRU00175"/>
    </source>
</evidence>
<comment type="subcellular location">
    <subcellularLocation>
        <location evidence="2">Membrane</location>
        <topology evidence="2">Single-pass membrane protein</topology>
    </subcellularLocation>
</comment>
<organism evidence="16 17">
    <name type="scientific">Carya illinoinensis</name>
    <name type="common">Pecan</name>
    <dbReference type="NCBI Taxonomy" id="32201"/>
    <lineage>
        <taxon>Eukaryota</taxon>
        <taxon>Viridiplantae</taxon>
        <taxon>Streptophyta</taxon>
        <taxon>Embryophyta</taxon>
        <taxon>Tracheophyta</taxon>
        <taxon>Spermatophyta</taxon>
        <taxon>Magnoliopsida</taxon>
        <taxon>eudicotyledons</taxon>
        <taxon>Gunneridae</taxon>
        <taxon>Pentapetalae</taxon>
        <taxon>rosids</taxon>
        <taxon>fabids</taxon>
        <taxon>Fagales</taxon>
        <taxon>Juglandaceae</taxon>
        <taxon>Carya</taxon>
    </lineage>
</organism>
<dbReference type="InterPro" id="IPR044600">
    <property type="entry name" value="ATL1/ATL16-like"/>
</dbReference>